<gene>
    <name evidence="1" type="ORF">Pla8534_26280</name>
</gene>
<proteinExistence type="predicted"/>
<protein>
    <submittedName>
        <fullName evidence="1">Uncharacterized protein</fullName>
    </submittedName>
</protein>
<keyword evidence="2" id="KW-1185">Reference proteome</keyword>
<dbReference type="RefSeq" id="WP_197443240.1">
    <property type="nucleotide sequence ID" value="NZ_CP036433.1"/>
</dbReference>
<name>A0A518DSK3_9BACT</name>
<dbReference type="Proteomes" id="UP000317648">
    <property type="component" value="Chromosome"/>
</dbReference>
<organism evidence="1 2">
    <name type="scientific">Lignipirellula cremea</name>
    <dbReference type="NCBI Taxonomy" id="2528010"/>
    <lineage>
        <taxon>Bacteria</taxon>
        <taxon>Pseudomonadati</taxon>
        <taxon>Planctomycetota</taxon>
        <taxon>Planctomycetia</taxon>
        <taxon>Pirellulales</taxon>
        <taxon>Pirellulaceae</taxon>
        <taxon>Lignipirellula</taxon>
    </lineage>
</organism>
<accession>A0A518DSK3</accession>
<dbReference type="AlphaFoldDB" id="A0A518DSK3"/>
<evidence type="ECO:0000313" key="2">
    <source>
        <dbReference type="Proteomes" id="UP000317648"/>
    </source>
</evidence>
<sequence>MKTFNPTLQFPFVIICLLALVLQSLALAFSLWSGSVAAAPVSTSPSILICSK</sequence>
<dbReference type="EMBL" id="CP036433">
    <property type="protein sequence ID" value="QDU94820.1"/>
    <property type="molecule type" value="Genomic_DNA"/>
</dbReference>
<reference evidence="1 2" key="1">
    <citation type="submission" date="2019-02" db="EMBL/GenBank/DDBJ databases">
        <title>Deep-cultivation of Planctomycetes and their phenomic and genomic characterization uncovers novel biology.</title>
        <authorList>
            <person name="Wiegand S."/>
            <person name="Jogler M."/>
            <person name="Boedeker C."/>
            <person name="Pinto D."/>
            <person name="Vollmers J."/>
            <person name="Rivas-Marin E."/>
            <person name="Kohn T."/>
            <person name="Peeters S.H."/>
            <person name="Heuer A."/>
            <person name="Rast P."/>
            <person name="Oberbeckmann S."/>
            <person name="Bunk B."/>
            <person name="Jeske O."/>
            <person name="Meyerdierks A."/>
            <person name="Storesund J.E."/>
            <person name="Kallscheuer N."/>
            <person name="Luecker S."/>
            <person name="Lage O.M."/>
            <person name="Pohl T."/>
            <person name="Merkel B.J."/>
            <person name="Hornburger P."/>
            <person name="Mueller R.-W."/>
            <person name="Bruemmer F."/>
            <person name="Labrenz M."/>
            <person name="Spormann A.M."/>
            <person name="Op den Camp H."/>
            <person name="Overmann J."/>
            <person name="Amann R."/>
            <person name="Jetten M.S.M."/>
            <person name="Mascher T."/>
            <person name="Medema M.H."/>
            <person name="Devos D.P."/>
            <person name="Kaster A.-K."/>
            <person name="Ovreas L."/>
            <person name="Rohde M."/>
            <person name="Galperin M.Y."/>
            <person name="Jogler C."/>
        </authorList>
    </citation>
    <scope>NUCLEOTIDE SEQUENCE [LARGE SCALE GENOMIC DNA]</scope>
    <source>
        <strain evidence="1 2">Pla85_3_4</strain>
    </source>
</reference>
<evidence type="ECO:0000313" key="1">
    <source>
        <dbReference type="EMBL" id="QDU94820.1"/>
    </source>
</evidence>
<dbReference type="KEGG" id="lcre:Pla8534_26280"/>